<name>A0A6J7WJK8_9CAUD</name>
<proteinExistence type="predicted"/>
<evidence type="ECO:0008006" key="3">
    <source>
        <dbReference type="Google" id="ProtNLM"/>
    </source>
</evidence>
<dbReference type="EMBL" id="LR798248">
    <property type="protein sequence ID" value="CAB5217947.1"/>
    <property type="molecule type" value="Genomic_DNA"/>
</dbReference>
<feature type="transmembrane region" description="Helical" evidence="1">
    <location>
        <begin position="12"/>
        <end position="33"/>
    </location>
</feature>
<organism evidence="2">
    <name type="scientific">uncultured Caudovirales phage</name>
    <dbReference type="NCBI Taxonomy" id="2100421"/>
    <lineage>
        <taxon>Viruses</taxon>
        <taxon>Duplodnaviria</taxon>
        <taxon>Heunggongvirae</taxon>
        <taxon>Uroviricota</taxon>
        <taxon>Caudoviricetes</taxon>
        <taxon>Peduoviridae</taxon>
        <taxon>Maltschvirus</taxon>
        <taxon>Maltschvirus maltsch</taxon>
    </lineage>
</organism>
<keyword evidence="1" id="KW-0472">Membrane</keyword>
<feature type="transmembrane region" description="Helical" evidence="1">
    <location>
        <begin position="45"/>
        <end position="62"/>
    </location>
</feature>
<evidence type="ECO:0000256" key="1">
    <source>
        <dbReference type="SAM" id="Phobius"/>
    </source>
</evidence>
<gene>
    <name evidence="2" type="ORF">UFOVP208_31</name>
</gene>
<reference evidence="2" key="1">
    <citation type="submission" date="2020-05" db="EMBL/GenBank/DDBJ databases">
        <authorList>
            <person name="Chiriac C."/>
            <person name="Salcher M."/>
            <person name="Ghai R."/>
            <person name="Kavagutti S V."/>
        </authorList>
    </citation>
    <scope>NUCLEOTIDE SEQUENCE</scope>
</reference>
<evidence type="ECO:0000313" key="2">
    <source>
        <dbReference type="EMBL" id="CAB5217947.1"/>
    </source>
</evidence>
<accession>A0A6J7WJK8</accession>
<keyword evidence="1" id="KW-0812">Transmembrane</keyword>
<protein>
    <recommendedName>
        <fullName evidence="3">Holin</fullName>
    </recommendedName>
</protein>
<keyword evidence="1" id="KW-1133">Transmembrane helix</keyword>
<sequence length="75" mass="8247">MKSTFLSLNTTDFLKGLVVAVLTSVLTIIYTSLQSGSLVFDWKTIATTALTSAVGYITKNLLTNSKEQFLIKEQK</sequence>